<dbReference type="RefSeq" id="XP_041543799.1">
    <property type="nucleotide sequence ID" value="XM_041690189.1"/>
</dbReference>
<organism evidence="2 3">
    <name type="scientific">Aspergillus kawachii</name>
    <name type="common">White koji mold</name>
    <name type="synonym">Aspergillus awamori var. kawachi</name>
    <dbReference type="NCBI Taxonomy" id="1069201"/>
    <lineage>
        <taxon>Eukaryota</taxon>
        <taxon>Fungi</taxon>
        <taxon>Dikarya</taxon>
        <taxon>Ascomycota</taxon>
        <taxon>Pezizomycotina</taxon>
        <taxon>Eurotiomycetes</taxon>
        <taxon>Eurotiomycetidae</taxon>
        <taxon>Eurotiales</taxon>
        <taxon>Aspergillaceae</taxon>
        <taxon>Aspergillus</taxon>
        <taxon>Aspergillus subgen. Circumdati</taxon>
    </lineage>
</organism>
<evidence type="ECO:0000313" key="2">
    <source>
        <dbReference type="EMBL" id="BCS00037.1"/>
    </source>
</evidence>
<evidence type="ECO:0000256" key="1">
    <source>
        <dbReference type="SAM" id="MobiDB-lite"/>
    </source>
</evidence>
<dbReference type="GeneID" id="64961358"/>
<dbReference type="OrthoDB" id="4515137at2759"/>
<proteinExistence type="predicted"/>
<dbReference type="AlphaFoldDB" id="A0A7R7WBR6"/>
<dbReference type="KEGG" id="aluc:AKAW2_50378A"/>
<protein>
    <submittedName>
        <fullName evidence="2">Uncharacterized protein</fullName>
    </submittedName>
</protein>
<sequence length="169" mass="19287">MQKNTLTGVLPPAEMKGSRAPSSKMKTYPRSCVTRARFYRALEKAQHESQRLEQALWSQNHAGSMWVLPQTLQELYNLRQLRRLQSNALARARQLVESERNIPLREPMENIEAAKCDRCGTEAPEMVLALCFHRLCRDCDGAGIPGASDDMFQTCKICSLYGFQQPRRT</sequence>
<dbReference type="Proteomes" id="UP000661280">
    <property type="component" value="Chromosome 5"/>
</dbReference>
<dbReference type="EMBL" id="AP024429">
    <property type="protein sequence ID" value="BCS00037.1"/>
    <property type="molecule type" value="Genomic_DNA"/>
</dbReference>
<name>A0A7R7WBR6_ASPKA</name>
<keyword evidence="3" id="KW-1185">Reference proteome</keyword>
<reference evidence="2" key="2">
    <citation type="submission" date="2021-02" db="EMBL/GenBank/DDBJ databases">
        <title>Aspergillus luchuensis mut. kawachii IFO 4304 genome sequence.</title>
        <authorList>
            <person name="Mori K."/>
            <person name="Kadooka C."/>
            <person name="Goto M."/>
            <person name="Futagami T."/>
        </authorList>
    </citation>
    <scope>NUCLEOTIDE SEQUENCE</scope>
    <source>
        <strain evidence="2">IFO 4308</strain>
    </source>
</reference>
<reference evidence="2" key="1">
    <citation type="submission" date="2021-01" db="EMBL/GenBank/DDBJ databases">
        <authorList>
            <consortium name="Aspergillus luchuensis mut. kawachii IFO 4304 genome sequencing consortium"/>
            <person name="Kazuki M."/>
            <person name="Futagami T."/>
        </authorList>
    </citation>
    <scope>NUCLEOTIDE SEQUENCE</scope>
    <source>
        <strain evidence="2">IFO 4308</strain>
    </source>
</reference>
<evidence type="ECO:0000313" key="3">
    <source>
        <dbReference type="Proteomes" id="UP000661280"/>
    </source>
</evidence>
<accession>A0A7R7WBR6</accession>
<feature type="region of interest" description="Disordered" evidence="1">
    <location>
        <begin position="1"/>
        <end position="26"/>
    </location>
</feature>
<gene>
    <name evidence="2" type="ORF">AKAW2_50378A</name>
</gene>